<sequence>MFLQIKKKDSSTTPDQSGKVSPSSVRSPFVLLFAQENVIRGMDASRISRIARMAESLAVFHNALHEQQHSCTRVRILGMFRDIASPASPLSLAIHSKQVI</sequence>
<protein>
    <submittedName>
        <fullName evidence="2">Uncharacterized protein</fullName>
    </submittedName>
</protein>
<evidence type="ECO:0000256" key="1">
    <source>
        <dbReference type="SAM" id="MobiDB-lite"/>
    </source>
</evidence>
<dbReference type="AlphaFoldDB" id="A0AAV4UKJ0"/>
<feature type="compositionally biased region" description="Polar residues" evidence="1">
    <location>
        <begin position="11"/>
        <end position="24"/>
    </location>
</feature>
<organism evidence="2 3">
    <name type="scientific">Caerostris darwini</name>
    <dbReference type="NCBI Taxonomy" id="1538125"/>
    <lineage>
        <taxon>Eukaryota</taxon>
        <taxon>Metazoa</taxon>
        <taxon>Ecdysozoa</taxon>
        <taxon>Arthropoda</taxon>
        <taxon>Chelicerata</taxon>
        <taxon>Arachnida</taxon>
        <taxon>Araneae</taxon>
        <taxon>Araneomorphae</taxon>
        <taxon>Entelegynae</taxon>
        <taxon>Araneoidea</taxon>
        <taxon>Araneidae</taxon>
        <taxon>Caerostris</taxon>
    </lineage>
</organism>
<evidence type="ECO:0000313" key="3">
    <source>
        <dbReference type="Proteomes" id="UP001054837"/>
    </source>
</evidence>
<proteinExistence type="predicted"/>
<feature type="region of interest" description="Disordered" evidence="1">
    <location>
        <begin position="1"/>
        <end position="24"/>
    </location>
</feature>
<name>A0AAV4UKJ0_9ARAC</name>
<feature type="compositionally biased region" description="Basic and acidic residues" evidence="1">
    <location>
        <begin position="1"/>
        <end position="10"/>
    </location>
</feature>
<keyword evidence="3" id="KW-1185">Reference proteome</keyword>
<evidence type="ECO:0000313" key="2">
    <source>
        <dbReference type="EMBL" id="GIY58360.1"/>
    </source>
</evidence>
<accession>A0AAV4UKJ0</accession>
<gene>
    <name evidence="2" type="ORF">CDAR_295091</name>
</gene>
<reference evidence="2 3" key="1">
    <citation type="submission" date="2021-06" db="EMBL/GenBank/DDBJ databases">
        <title>Caerostris darwini draft genome.</title>
        <authorList>
            <person name="Kono N."/>
            <person name="Arakawa K."/>
        </authorList>
    </citation>
    <scope>NUCLEOTIDE SEQUENCE [LARGE SCALE GENOMIC DNA]</scope>
</reference>
<comment type="caution">
    <text evidence="2">The sequence shown here is derived from an EMBL/GenBank/DDBJ whole genome shotgun (WGS) entry which is preliminary data.</text>
</comment>
<dbReference type="EMBL" id="BPLQ01011490">
    <property type="protein sequence ID" value="GIY58360.1"/>
    <property type="molecule type" value="Genomic_DNA"/>
</dbReference>
<dbReference type="Proteomes" id="UP001054837">
    <property type="component" value="Unassembled WGS sequence"/>
</dbReference>